<protein>
    <submittedName>
        <fullName evidence="1">Uncharacterized protein</fullName>
    </submittedName>
</protein>
<evidence type="ECO:0000313" key="2">
    <source>
        <dbReference type="Proteomes" id="UP001293254"/>
    </source>
</evidence>
<proteinExistence type="predicted"/>
<keyword evidence="2" id="KW-1185">Reference proteome</keyword>
<comment type="caution">
    <text evidence="1">The sequence shown here is derived from an EMBL/GenBank/DDBJ whole genome shotgun (WGS) entry which is preliminary data.</text>
</comment>
<evidence type="ECO:0000313" key="1">
    <source>
        <dbReference type="EMBL" id="KAK4423439.1"/>
    </source>
</evidence>
<name>A0AAE2CIP7_9LAMI</name>
<dbReference type="EMBL" id="JACGWO010000007">
    <property type="protein sequence ID" value="KAK4423439.1"/>
    <property type="molecule type" value="Genomic_DNA"/>
</dbReference>
<dbReference type="Proteomes" id="UP001293254">
    <property type="component" value="Unassembled WGS sequence"/>
</dbReference>
<reference evidence="1" key="2">
    <citation type="journal article" date="2024" name="Plant">
        <title>Genomic evolution and insights into agronomic trait innovations of Sesamum species.</title>
        <authorList>
            <person name="Miao H."/>
            <person name="Wang L."/>
            <person name="Qu L."/>
            <person name="Liu H."/>
            <person name="Sun Y."/>
            <person name="Le M."/>
            <person name="Wang Q."/>
            <person name="Wei S."/>
            <person name="Zheng Y."/>
            <person name="Lin W."/>
            <person name="Duan Y."/>
            <person name="Cao H."/>
            <person name="Xiong S."/>
            <person name="Wang X."/>
            <person name="Wei L."/>
            <person name="Li C."/>
            <person name="Ma Q."/>
            <person name="Ju M."/>
            <person name="Zhao R."/>
            <person name="Li G."/>
            <person name="Mu C."/>
            <person name="Tian Q."/>
            <person name="Mei H."/>
            <person name="Zhang T."/>
            <person name="Gao T."/>
            <person name="Zhang H."/>
        </authorList>
    </citation>
    <scope>NUCLEOTIDE SEQUENCE</scope>
    <source>
        <strain evidence="1">3651</strain>
    </source>
</reference>
<dbReference type="AlphaFoldDB" id="A0AAE2CIP7"/>
<accession>A0AAE2CIP7</accession>
<organism evidence="1 2">
    <name type="scientific">Sesamum alatum</name>
    <dbReference type="NCBI Taxonomy" id="300844"/>
    <lineage>
        <taxon>Eukaryota</taxon>
        <taxon>Viridiplantae</taxon>
        <taxon>Streptophyta</taxon>
        <taxon>Embryophyta</taxon>
        <taxon>Tracheophyta</taxon>
        <taxon>Spermatophyta</taxon>
        <taxon>Magnoliopsida</taxon>
        <taxon>eudicotyledons</taxon>
        <taxon>Gunneridae</taxon>
        <taxon>Pentapetalae</taxon>
        <taxon>asterids</taxon>
        <taxon>lamiids</taxon>
        <taxon>Lamiales</taxon>
        <taxon>Pedaliaceae</taxon>
        <taxon>Sesamum</taxon>
    </lineage>
</organism>
<sequence length="107" mass="11720">MGMVLAGGGHLGGLLSNAGQFPDLLPNCRGQGSTNPGGSVMFLVGKEKKSNSRMSTFNNDRRMKGSVTMFNDDISCKSLNWGFLNVRRKTTFQRRVPQLSTVQMHVI</sequence>
<reference evidence="1" key="1">
    <citation type="submission" date="2020-06" db="EMBL/GenBank/DDBJ databases">
        <authorList>
            <person name="Li T."/>
            <person name="Hu X."/>
            <person name="Zhang T."/>
            <person name="Song X."/>
            <person name="Zhang H."/>
            <person name="Dai N."/>
            <person name="Sheng W."/>
            <person name="Hou X."/>
            <person name="Wei L."/>
        </authorList>
    </citation>
    <scope>NUCLEOTIDE SEQUENCE</scope>
    <source>
        <strain evidence="1">3651</strain>
        <tissue evidence="1">Leaf</tissue>
    </source>
</reference>
<gene>
    <name evidence="1" type="ORF">Salat_1926700</name>
</gene>